<name>A0A926VHP6_9CYAN</name>
<evidence type="ECO:0000313" key="2">
    <source>
        <dbReference type="Proteomes" id="UP000641646"/>
    </source>
</evidence>
<dbReference type="RefSeq" id="WP_190469345.1">
    <property type="nucleotide sequence ID" value="NZ_JACJPW010000068.1"/>
</dbReference>
<accession>A0A926VHP6</accession>
<sequence length="362" mass="41116">MEKLSKLLEINHSELARLVRFYLHGLQGGLQVALTELPEDPGANLAKEVLGELEGILRSPTSTPIENISHSLEDIFEPVTSNYSSKLSGIKHNFETDKELRFYLGDFQLLSNNDADLWQEMQLKLLRVPETLAESWREKLPDFSNQRSPIQLPFTRDEHIYPGLEFSTKTKLDVRVAVETSDSDVYFLATVLSTYIKFIEAIDPDLHHAFKPVNRFGVKSLATKDEKSKYIAALIDCFQRAKTAAKNIDPADNLRARIDLDEAINSLVYQPPVDRDSWWGKLQQEARRTLKKAAESARKAGHTVQIRELWGAYADIRAYSKDDLELDSGGRSGEVLACLRVYAKIDDEVLPGRVLYRSFFQS</sequence>
<keyword evidence="2" id="KW-1185">Reference proteome</keyword>
<comment type="caution">
    <text evidence="1">The sequence shown here is derived from an EMBL/GenBank/DDBJ whole genome shotgun (WGS) entry which is preliminary data.</text>
</comment>
<dbReference type="Proteomes" id="UP000641646">
    <property type="component" value="Unassembled WGS sequence"/>
</dbReference>
<reference evidence="1" key="2">
    <citation type="submission" date="2020-08" db="EMBL/GenBank/DDBJ databases">
        <authorList>
            <person name="Chen M."/>
            <person name="Teng W."/>
            <person name="Zhao L."/>
            <person name="Hu C."/>
            <person name="Zhou Y."/>
            <person name="Han B."/>
            <person name="Song L."/>
            <person name="Shu W."/>
        </authorList>
    </citation>
    <scope>NUCLEOTIDE SEQUENCE</scope>
    <source>
        <strain evidence="1">FACHB-1375</strain>
    </source>
</reference>
<evidence type="ECO:0000313" key="1">
    <source>
        <dbReference type="EMBL" id="MBD2183943.1"/>
    </source>
</evidence>
<gene>
    <name evidence="1" type="ORF">H6G03_23220</name>
</gene>
<reference evidence="1" key="1">
    <citation type="journal article" date="2015" name="ISME J.">
        <title>Draft Genome Sequence of Streptomyces incarnatus NRRL8089, which Produces the Nucleoside Antibiotic Sinefungin.</title>
        <authorList>
            <person name="Oshima K."/>
            <person name="Hattori M."/>
            <person name="Shimizu H."/>
            <person name="Fukuda K."/>
            <person name="Nemoto M."/>
            <person name="Inagaki K."/>
            <person name="Tamura T."/>
        </authorList>
    </citation>
    <scope>NUCLEOTIDE SEQUENCE</scope>
    <source>
        <strain evidence="1">FACHB-1375</strain>
    </source>
</reference>
<protein>
    <submittedName>
        <fullName evidence="1">Uncharacterized protein</fullName>
    </submittedName>
</protein>
<dbReference type="EMBL" id="JACJPW010000068">
    <property type="protein sequence ID" value="MBD2183943.1"/>
    <property type="molecule type" value="Genomic_DNA"/>
</dbReference>
<organism evidence="1 2">
    <name type="scientific">Aerosakkonema funiforme FACHB-1375</name>
    <dbReference type="NCBI Taxonomy" id="2949571"/>
    <lineage>
        <taxon>Bacteria</taxon>
        <taxon>Bacillati</taxon>
        <taxon>Cyanobacteriota</taxon>
        <taxon>Cyanophyceae</taxon>
        <taxon>Oscillatoriophycideae</taxon>
        <taxon>Aerosakkonematales</taxon>
        <taxon>Aerosakkonemataceae</taxon>
        <taxon>Aerosakkonema</taxon>
    </lineage>
</organism>
<proteinExistence type="predicted"/>
<dbReference type="AlphaFoldDB" id="A0A926VHP6"/>